<organism evidence="2 3">
    <name type="scientific">Microbacterium testaceum (strain StLB037)</name>
    <dbReference type="NCBI Taxonomy" id="979556"/>
    <lineage>
        <taxon>Bacteria</taxon>
        <taxon>Bacillati</taxon>
        <taxon>Actinomycetota</taxon>
        <taxon>Actinomycetes</taxon>
        <taxon>Micrococcales</taxon>
        <taxon>Microbacteriaceae</taxon>
        <taxon>Microbacterium</taxon>
    </lineage>
</organism>
<keyword evidence="1" id="KW-0472">Membrane</keyword>
<proteinExistence type="predicted"/>
<dbReference type="AlphaFoldDB" id="A0A1H0MIT8"/>
<dbReference type="EMBL" id="FNJN01000002">
    <property type="protein sequence ID" value="SDO80322.1"/>
    <property type="molecule type" value="Genomic_DNA"/>
</dbReference>
<keyword evidence="1" id="KW-1133">Transmembrane helix</keyword>
<feature type="transmembrane region" description="Helical" evidence="1">
    <location>
        <begin position="54"/>
        <end position="71"/>
    </location>
</feature>
<feature type="transmembrane region" description="Helical" evidence="1">
    <location>
        <begin position="25"/>
        <end position="47"/>
    </location>
</feature>
<evidence type="ECO:0000313" key="3">
    <source>
        <dbReference type="Proteomes" id="UP000186456"/>
    </source>
</evidence>
<sequence length="136" mass="14514">MTEISEDRTDAAGIERPGLPFWVKALGWLQVVAIALIVVAFIALQVVQAQSTGVNYTAAALAIIFALPLLVVWQQPVLAAVVAIVLVIGAAFGVRFRRGRMSVGEAIWGYALLAWTLFWVAMCVVGAARIFGSVMG</sequence>
<keyword evidence="1" id="KW-0812">Transmembrane</keyword>
<evidence type="ECO:0000256" key="1">
    <source>
        <dbReference type="SAM" id="Phobius"/>
    </source>
</evidence>
<dbReference type="Proteomes" id="UP000186456">
    <property type="component" value="Unassembled WGS sequence"/>
</dbReference>
<reference evidence="2 3" key="1">
    <citation type="submission" date="2016-10" db="EMBL/GenBank/DDBJ databases">
        <authorList>
            <person name="de Groot N.N."/>
        </authorList>
    </citation>
    <scope>NUCLEOTIDE SEQUENCE [LARGE SCALE GENOMIC DNA]</scope>
    <source>
        <strain evidence="2 3">StLB037</strain>
    </source>
</reference>
<accession>A0A1H0MIT8</accession>
<protein>
    <submittedName>
        <fullName evidence="2">Uncharacterized protein</fullName>
    </submittedName>
</protein>
<gene>
    <name evidence="2" type="ORF">SAMN04487788_0988</name>
</gene>
<dbReference type="RefSeq" id="WP_074694622.1">
    <property type="nucleotide sequence ID" value="NZ_FNJN01000002.1"/>
</dbReference>
<feature type="transmembrane region" description="Helical" evidence="1">
    <location>
        <begin position="77"/>
        <end position="96"/>
    </location>
</feature>
<name>A0A1H0MIT8_MICTS</name>
<evidence type="ECO:0000313" key="2">
    <source>
        <dbReference type="EMBL" id="SDO80322.1"/>
    </source>
</evidence>
<feature type="transmembrane region" description="Helical" evidence="1">
    <location>
        <begin position="108"/>
        <end position="131"/>
    </location>
</feature>